<dbReference type="Pfam" id="PF01420">
    <property type="entry name" value="Methylase_S"/>
    <property type="match status" value="2"/>
</dbReference>
<dbReference type="InterPro" id="IPR000055">
    <property type="entry name" value="Restrct_endonuc_typeI_TRD"/>
</dbReference>
<protein>
    <submittedName>
        <fullName evidence="5">Restriction endonuclease subunit S</fullName>
    </submittedName>
</protein>
<dbReference type="InterPro" id="IPR052021">
    <property type="entry name" value="Type-I_RS_S_subunit"/>
</dbReference>
<evidence type="ECO:0000256" key="1">
    <source>
        <dbReference type="ARBA" id="ARBA00010923"/>
    </source>
</evidence>
<dbReference type="InterPro" id="IPR044946">
    <property type="entry name" value="Restrct_endonuc_typeI_TRD_sf"/>
</dbReference>
<proteinExistence type="inferred from homology"/>
<keyword evidence="5" id="KW-0378">Hydrolase</keyword>
<dbReference type="GO" id="GO:0004519">
    <property type="term" value="F:endonuclease activity"/>
    <property type="evidence" value="ECO:0007669"/>
    <property type="project" value="UniProtKB-KW"/>
</dbReference>
<dbReference type="RefSeq" id="WP_101541433.1">
    <property type="nucleotide sequence ID" value="NZ_PKGU01000003.1"/>
</dbReference>
<dbReference type="SUPFAM" id="SSF116734">
    <property type="entry name" value="DNA methylase specificity domain"/>
    <property type="match status" value="2"/>
</dbReference>
<dbReference type="Proteomes" id="UP000242263">
    <property type="component" value="Unassembled WGS sequence"/>
</dbReference>
<dbReference type="GO" id="GO:0003677">
    <property type="term" value="F:DNA binding"/>
    <property type="evidence" value="ECO:0007669"/>
    <property type="project" value="UniProtKB-KW"/>
</dbReference>
<name>A0A2I1M494_9BIFI</name>
<comment type="caution">
    <text evidence="5">The sequence shown here is derived from an EMBL/GenBank/DDBJ whole genome shotgun (WGS) entry which is preliminary data.</text>
</comment>
<feature type="domain" description="Type I restriction modification DNA specificity" evidence="4">
    <location>
        <begin position="318"/>
        <end position="398"/>
    </location>
</feature>
<evidence type="ECO:0000313" key="6">
    <source>
        <dbReference type="Proteomes" id="UP000242263"/>
    </source>
</evidence>
<comment type="similarity">
    <text evidence="1">Belongs to the type-I restriction system S methylase family.</text>
</comment>
<gene>
    <name evidence="5" type="ORF">CYJ32_05330</name>
</gene>
<sequence>MNSEVELRESGIPWIGLIPVSWEIQKLKYHVERHEPRNPGNMEVLSLYREFGIVPKNSRDDNHNVTSLDTSSYKYVVPGNFVVNKMKAWQGSVAVSDYRGIVSPAYYVYRFTNDMLVPKYLHYLLRSCYRDEFRRLSHGIREGQWDLSSDELENVSILIPSKQEQEEIVHYVEAKAKEIDELIGLKQTQLSTLESYKQSVIFEAVTKGLNPAVEMGDSGIQWVSIIPRHWQKHPLYYYFNEVKNKNSRSLESNLLSLSYGKIIRKNINNLEGLVPDNFSAYNIVDSGDIVLRLTDLQNDQHSLRTGLVTERGIITSAYVTLRPNALFESSYAKYLLHAYDVAKVLYGMGSGVRQSLNYSELSKLPIIEPPLEEQKAISEFLYKKVTEIDELIELKKKQLDTLAEYRKSLIYEVVTGKREVPEL</sequence>
<evidence type="ECO:0000313" key="5">
    <source>
        <dbReference type="EMBL" id="PKZ14929.1"/>
    </source>
</evidence>
<dbReference type="GO" id="GO:0009307">
    <property type="term" value="P:DNA restriction-modification system"/>
    <property type="evidence" value="ECO:0007669"/>
    <property type="project" value="UniProtKB-KW"/>
</dbReference>
<dbReference type="EMBL" id="PKGU01000003">
    <property type="protein sequence ID" value="PKZ14929.1"/>
    <property type="molecule type" value="Genomic_DNA"/>
</dbReference>
<dbReference type="PANTHER" id="PTHR30408:SF12">
    <property type="entry name" value="TYPE I RESTRICTION ENZYME MJAVIII SPECIFICITY SUBUNIT"/>
    <property type="match status" value="1"/>
</dbReference>
<evidence type="ECO:0000259" key="4">
    <source>
        <dbReference type="Pfam" id="PF01420"/>
    </source>
</evidence>
<organism evidence="5 6">
    <name type="scientific">Alloscardovia omnicolens</name>
    <dbReference type="NCBI Taxonomy" id="419015"/>
    <lineage>
        <taxon>Bacteria</taxon>
        <taxon>Bacillati</taxon>
        <taxon>Actinomycetota</taxon>
        <taxon>Actinomycetes</taxon>
        <taxon>Bifidobacteriales</taxon>
        <taxon>Bifidobacteriaceae</taxon>
        <taxon>Alloscardovia</taxon>
    </lineage>
</organism>
<feature type="domain" description="Type I restriction modification DNA specificity" evidence="4">
    <location>
        <begin position="63"/>
        <end position="177"/>
    </location>
</feature>
<evidence type="ECO:0000256" key="3">
    <source>
        <dbReference type="ARBA" id="ARBA00023125"/>
    </source>
</evidence>
<keyword evidence="3" id="KW-0238">DNA-binding</keyword>
<keyword evidence="5" id="KW-0540">Nuclease</keyword>
<dbReference type="Gene3D" id="3.90.220.20">
    <property type="entry name" value="DNA methylase specificity domains"/>
    <property type="match status" value="2"/>
</dbReference>
<reference evidence="5 6" key="1">
    <citation type="submission" date="2017-12" db="EMBL/GenBank/DDBJ databases">
        <title>Phylogenetic diversity of female urinary microbiome.</title>
        <authorList>
            <person name="Thomas-White K."/>
            <person name="Wolfe A.J."/>
        </authorList>
    </citation>
    <scope>NUCLEOTIDE SEQUENCE [LARGE SCALE GENOMIC DNA]</scope>
    <source>
        <strain evidence="5 6">UMB0064</strain>
    </source>
</reference>
<keyword evidence="2" id="KW-0680">Restriction system</keyword>
<accession>A0A2I1M494</accession>
<keyword evidence="5" id="KW-0255">Endonuclease</keyword>
<dbReference type="Gene3D" id="1.10.287.1120">
    <property type="entry name" value="Bipartite methylase S protein"/>
    <property type="match status" value="1"/>
</dbReference>
<evidence type="ECO:0000256" key="2">
    <source>
        <dbReference type="ARBA" id="ARBA00022747"/>
    </source>
</evidence>
<dbReference type="AlphaFoldDB" id="A0A2I1M494"/>
<dbReference type="PANTHER" id="PTHR30408">
    <property type="entry name" value="TYPE-1 RESTRICTION ENZYME ECOKI SPECIFICITY PROTEIN"/>
    <property type="match status" value="1"/>
</dbReference>